<evidence type="ECO:0000313" key="2">
    <source>
        <dbReference type="EMBL" id="CAA7057104.1"/>
    </source>
</evidence>
<name>A0A6D2KX84_9BRAS</name>
<feature type="compositionally biased region" description="Basic residues" evidence="1">
    <location>
        <begin position="94"/>
        <end position="103"/>
    </location>
</feature>
<organism evidence="2 3">
    <name type="scientific">Microthlaspi erraticum</name>
    <dbReference type="NCBI Taxonomy" id="1685480"/>
    <lineage>
        <taxon>Eukaryota</taxon>
        <taxon>Viridiplantae</taxon>
        <taxon>Streptophyta</taxon>
        <taxon>Embryophyta</taxon>
        <taxon>Tracheophyta</taxon>
        <taxon>Spermatophyta</taxon>
        <taxon>Magnoliopsida</taxon>
        <taxon>eudicotyledons</taxon>
        <taxon>Gunneridae</taxon>
        <taxon>Pentapetalae</taxon>
        <taxon>rosids</taxon>
        <taxon>malvids</taxon>
        <taxon>Brassicales</taxon>
        <taxon>Brassicaceae</taxon>
        <taxon>Coluteocarpeae</taxon>
        <taxon>Microthlaspi</taxon>
    </lineage>
</organism>
<keyword evidence="3" id="KW-1185">Reference proteome</keyword>
<feature type="compositionally biased region" description="Basic and acidic residues" evidence="1">
    <location>
        <begin position="59"/>
        <end position="92"/>
    </location>
</feature>
<comment type="caution">
    <text evidence="2">The sequence shown here is derived from an EMBL/GenBank/DDBJ whole genome shotgun (WGS) entry which is preliminary data.</text>
</comment>
<feature type="compositionally biased region" description="Acidic residues" evidence="1">
    <location>
        <begin position="164"/>
        <end position="179"/>
    </location>
</feature>
<feature type="compositionally biased region" description="Basic and acidic residues" evidence="1">
    <location>
        <begin position="180"/>
        <end position="203"/>
    </location>
</feature>
<feature type="region of interest" description="Disordered" evidence="1">
    <location>
        <begin position="164"/>
        <end position="214"/>
    </location>
</feature>
<sequence>MNAAFKTAISRPQSYFSQLKTALLHSTPVLERKRRSSSSGGPCSSSKSNSNKKKKTKKFLKEHQEKIRRAVEELKREREEAARKAKEEESNRKQGFKSTRKNRQMGYDDKEFDFVFRSLFGVSKGFEYSTCEEEERSWWYNPSWYSSYSGDSWRSKYRFYDKEEEEEEEDEEQEQEQEQEQEKREEQKKEEDSYSSRTSRDSVPDPIQSSHRRTLGLSTWGPLKLEDVKHAWRLKQSSSSALWLINLYSKSYNQLKTFEGRGG</sequence>
<dbReference type="Proteomes" id="UP000467841">
    <property type="component" value="Unassembled WGS sequence"/>
</dbReference>
<protein>
    <submittedName>
        <fullName evidence="2">Uncharacterized protein</fullName>
    </submittedName>
</protein>
<dbReference type="PANTHER" id="PTHR45376:SF1">
    <property type="entry name" value="CHAPERONE DNAJ-DOMAIN SUPERFAMILY PROTEIN-RELATED"/>
    <property type="match status" value="1"/>
</dbReference>
<dbReference type="EMBL" id="CACVBM020001673">
    <property type="protein sequence ID" value="CAA7057104.1"/>
    <property type="molecule type" value="Genomic_DNA"/>
</dbReference>
<feature type="region of interest" description="Disordered" evidence="1">
    <location>
        <begin position="26"/>
        <end position="104"/>
    </location>
</feature>
<evidence type="ECO:0000313" key="3">
    <source>
        <dbReference type="Proteomes" id="UP000467841"/>
    </source>
</evidence>
<dbReference type="PANTHER" id="PTHR45376">
    <property type="entry name" value="CHAPERONE DNAJ-DOMAIN SUPERFAMILY PROTEIN-RELATED"/>
    <property type="match status" value="1"/>
</dbReference>
<dbReference type="OrthoDB" id="10250354at2759"/>
<accession>A0A6D2KX84</accession>
<evidence type="ECO:0000256" key="1">
    <source>
        <dbReference type="SAM" id="MobiDB-lite"/>
    </source>
</evidence>
<reference evidence="2" key="1">
    <citation type="submission" date="2020-01" db="EMBL/GenBank/DDBJ databases">
        <authorList>
            <person name="Mishra B."/>
        </authorList>
    </citation>
    <scope>NUCLEOTIDE SEQUENCE [LARGE SCALE GENOMIC DNA]</scope>
</reference>
<feature type="compositionally biased region" description="Low complexity" evidence="1">
    <location>
        <begin position="37"/>
        <end position="49"/>
    </location>
</feature>
<gene>
    <name evidence="2" type="ORF">MERR_LOCUS44340</name>
</gene>
<dbReference type="AlphaFoldDB" id="A0A6D2KX84"/>
<proteinExistence type="predicted"/>